<dbReference type="InterPro" id="IPR029069">
    <property type="entry name" value="HotDog_dom_sf"/>
</dbReference>
<dbReference type="SUPFAM" id="SSF54637">
    <property type="entry name" value="Thioesterase/thiol ester dehydrase-isomerase"/>
    <property type="match status" value="1"/>
</dbReference>
<dbReference type="Gene3D" id="3.10.129.10">
    <property type="entry name" value="Hotdog Thioesterase"/>
    <property type="match status" value="1"/>
</dbReference>
<dbReference type="RefSeq" id="WP_198346428.1">
    <property type="nucleotide sequence ID" value="NZ_WSEK01000004.1"/>
</dbReference>
<evidence type="ECO:0000313" key="2">
    <source>
        <dbReference type="Proteomes" id="UP000473525"/>
    </source>
</evidence>
<evidence type="ECO:0000313" key="1">
    <source>
        <dbReference type="EMBL" id="MVQ50649.1"/>
    </source>
</evidence>
<organism evidence="1 2">
    <name type="scientific">Nocardioides agri</name>
    <dbReference type="NCBI Taxonomy" id="2682843"/>
    <lineage>
        <taxon>Bacteria</taxon>
        <taxon>Bacillati</taxon>
        <taxon>Actinomycetota</taxon>
        <taxon>Actinomycetes</taxon>
        <taxon>Propionibacteriales</taxon>
        <taxon>Nocardioidaceae</taxon>
        <taxon>Nocardioides</taxon>
    </lineage>
</organism>
<accession>A0A6L6XTY3</accession>
<keyword evidence="2" id="KW-1185">Reference proteome</keyword>
<gene>
    <name evidence="1" type="ORF">GON03_15800</name>
</gene>
<proteinExistence type="predicted"/>
<dbReference type="AlphaFoldDB" id="A0A6L6XTY3"/>
<protein>
    <recommendedName>
        <fullName evidence="3">Thioesterase family protein</fullName>
    </recommendedName>
</protein>
<reference evidence="1 2" key="1">
    <citation type="submission" date="2019-12" db="EMBL/GenBank/DDBJ databases">
        <authorList>
            <person name="Huq M.A."/>
        </authorList>
    </citation>
    <scope>NUCLEOTIDE SEQUENCE [LARGE SCALE GENOMIC DNA]</scope>
    <source>
        <strain evidence="1 2">MAH-18</strain>
    </source>
</reference>
<sequence>MPLPDLTVPRRFCGPPSSGNGGWSAGALAAYVDGPAVAVSLLAPPPLDAPMTVGAEGDGVVASQDGRPVLRAEPFPGDLAVVAWVPVEEARGAQASYAGLESHPFPTCFSCGTGRDDGLRIFPGRVADQEGGARVAATWTPDASVAETLAATTWAALDCVGGWAGDLEERLMVLARMTARVDLLPEVGAEHVVVGLGRRTEGRKTFTASALYDADGRLLGSAEHLWIAVDPAAFS</sequence>
<evidence type="ECO:0008006" key="3">
    <source>
        <dbReference type="Google" id="ProtNLM"/>
    </source>
</evidence>
<dbReference type="Proteomes" id="UP000473525">
    <property type="component" value="Unassembled WGS sequence"/>
</dbReference>
<dbReference type="EMBL" id="WSEK01000004">
    <property type="protein sequence ID" value="MVQ50649.1"/>
    <property type="molecule type" value="Genomic_DNA"/>
</dbReference>
<name>A0A6L6XTY3_9ACTN</name>
<comment type="caution">
    <text evidence="1">The sequence shown here is derived from an EMBL/GenBank/DDBJ whole genome shotgun (WGS) entry which is preliminary data.</text>
</comment>